<name>A0A645CII1_9ZZZZ</name>
<gene>
    <name evidence="1" type="ORF">SDC9_123717</name>
</gene>
<comment type="caution">
    <text evidence="1">The sequence shown here is derived from an EMBL/GenBank/DDBJ whole genome shotgun (WGS) entry which is preliminary data.</text>
</comment>
<accession>A0A645CII1</accession>
<reference evidence="1" key="1">
    <citation type="submission" date="2019-08" db="EMBL/GenBank/DDBJ databases">
        <authorList>
            <person name="Kucharzyk K."/>
            <person name="Murdoch R.W."/>
            <person name="Higgins S."/>
            <person name="Loffler F."/>
        </authorList>
    </citation>
    <scope>NUCLEOTIDE SEQUENCE</scope>
</reference>
<dbReference type="AlphaFoldDB" id="A0A645CII1"/>
<organism evidence="1">
    <name type="scientific">bioreactor metagenome</name>
    <dbReference type="NCBI Taxonomy" id="1076179"/>
    <lineage>
        <taxon>unclassified sequences</taxon>
        <taxon>metagenomes</taxon>
        <taxon>ecological metagenomes</taxon>
    </lineage>
</organism>
<evidence type="ECO:0000313" key="1">
    <source>
        <dbReference type="EMBL" id="MPM76718.1"/>
    </source>
</evidence>
<proteinExistence type="predicted"/>
<protein>
    <submittedName>
        <fullName evidence="1">Uncharacterized protein</fullName>
    </submittedName>
</protein>
<dbReference type="EMBL" id="VSSQ01027455">
    <property type="protein sequence ID" value="MPM76718.1"/>
    <property type="molecule type" value="Genomic_DNA"/>
</dbReference>
<sequence>MHSKQAHPAARPKNKNVLTRLDLPQISKPLQGGDAGHWDCGGVHKGNTGWFFYNQSLWGSHKLCKSTKPGAAQIAQNFISHRKAFNQTAHLCNNTCNIGAKYFARRDDAHLHGPIISGVDGHGIHSYEHLIAVYDRALHLLQDQLAGRILFTVNDRFHFPSIFCVQKVNPL</sequence>